<evidence type="ECO:0000313" key="1">
    <source>
        <dbReference type="EMBL" id="KAK4593922.1"/>
    </source>
</evidence>
<proteinExistence type="predicted"/>
<accession>A0AAN7J111</accession>
<dbReference type="EMBL" id="JAXUIC010000004">
    <property type="protein sequence ID" value="KAK4593922.1"/>
    <property type="molecule type" value="Genomic_DNA"/>
</dbReference>
<comment type="caution">
    <text evidence="1">The sequence shown here is derived from an EMBL/GenBank/DDBJ whole genome shotgun (WGS) entry which is preliminary data.</text>
</comment>
<sequence length="81" mass="9529">MGFNRNFMSSQVEGQENLGYLLLDYNNYLCSRRRNAMTKGNAGGLLIYFQKQQAKNPSFLYSMQRILKMQMYLKIKMAIMN</sequence>
<reference evidence="1 2" key="1">
    <citation type="journal article" date="2023" name="G3 (Bethesda)">
        <title>A haplotype-resolved chromosome-scale genome for Quercus rubra L. provides insights into the genetics of adaptive traits for red oak species.</title>
        <authorList>
            <person name="Kapoor B."/>
            <person name="Jenkins J."/>
            <person name="Schmutz J."/>
            <person name="Zhebentyayeva T."/>
            <person name="Kuelheim C."/>
            <person name="Coggeshall M."/>
            <person name="Heim C."/>
            <person name="Lasky J.R."/>
            <person name="Leites L."/>
            <person name="Islam-Faridi N."/>
            <person name="Romero-Severson J."/>
            <person name="DeLeo V.L."/>
            <person name="Lucas S.M."/>
            <person name="Lazic D."/>
            <person name="Gailing O."/>
            <person name="Carlson J."/>
            <person name="Staton M."/>
        </authorList>
    </citation>
    <scope>NUCLEOTIDE SEQUENCE [LARGE SCALE GENOMIC DNA]</scope>
    <source>
        <strain evidence="1">Pseudo-F2</strain>
    </source>
</reference>
<protein>
    <submittedName>
        <fullName evidence="1">Uncharacterized protein</fullName>
    </submittedName>
</protein>
<gene>
    <name evidence="1" type="ORF">RGQ29_017839</name>
</gene>
<name>A0AAN7J111_QUERU</name>
<keyword evidence="2" id="KW-1185">Reference proteome</keyword>
<organism evidence="1 2">
    <name type="scientific">Quercus rubra</name>
    <name type="common">Northern red oak</name>
    <name type="synonym">Quercus borealis</name>
    <dbReference type="NCBI Taxonomy" id="3512"/>
    <lineage>
        <taxon>Eukaryota</taxon>
        <taxon>Viridiplantae</taxon>
        <taxon>Streptophyta</taxon>
        <taxon>Embryophyta</taxon>
        <taxon>Tracheophyta</taxon>
        <taxon>Spermatophyta</taxon>
        <taxon>Magnoliopsida</taxon>
        <taxon>eudicotyledons</taxon>
        <taxon>Gunneridae</taxon>
        <taxon>Pentapetalae</taxon>
        <taxon>rosids</taxon>
        <taxon>fabids</taxon>
        <taxon>Fagales</taxon>
        <taxon>Fagaceae</taxon>
        <taxon>Quercus</taxon>
    </lineage>
</organism>
<evidence type="ECO:0000313" key="2">
    <source>
        <dbReference type="Proteomes" id="UP001324115"/>
    </source>
</evidence>
<dbReference type="Proteomes" id="UP001324115">
    <property type="component" value="Unassembled WGS sequence"/>
</dbReference>
<dbReference type="AlphaFoldDB" id="A0AAN7J111"/>